<comment type="caution">
    <text evidence="1">The sequence shown here is derived from an EMBL/GenBank/DDBJ whole genome shotgun (WGS) entry which is preliminary data.</text>
</comment>
<sequence length="161" mass="18497">MCCAKYFCLLPSPPPPSFPLSDTVYEKRLQTAADNFIAAASKLPRVSGCFPPCVKEIKVMEHSRSGMRCDVPFHLPNDIEVIWRFAEEVKTQQVDQFKEVTTGVDRLYSIPSTSLQHQGTYQCEIYSGQRSIIRIYYYLTALCIGHQYQSKMLNKQMEMKI</sequence>
<evidence type="ECO:0000313" key="2">
    <source>
        <dbReference type="Proteomes" id="UP000831701"/>
    </source>
</evidence>
<proteinExistence type="predicted"/>
<name>A0ACB8VYY1_9TELE</name>
<organism evidence="1 2">
    <name type="scientific">Scortum barcoo</name>
    <name type="common">barcoo grunter</name>
    <dbReference type="NCBI Taxonomy" id="214431"/>
    <lineage>
        <taxon>Eukaryota</taxon>
        <taxon>Metazoa</taxon>
        <taxon>Chordata</taxon>
        <taxon>Craniata</taxon>
        <taxon>Vertebrata</taxon>
        <taxon>Euteleostomi</taxon>
        <taxon>Actinopterygii</taxon>
        <taxon>Neopterygii</taxon>
        <taxon>Teleostei</taxon>
        <taxon>Neoteleostei</taxon>
        <taxon>Acanthomorphata</taxon>
        <taxon>Eupercaria</taxon>
        <taxon>Centrarchiformes</taxon>
        <taxon>Terapontoidei</taxon>
        <taxon>Terapontidae</taxon>
        <taxon>Scortum</taxon>
    </lineage>
</organism>
<dbReference type="Proteomes" id="UP000831701">
    <property type="component" value="Chromosome 16"/>
</dbReference>
<reference evidence="1" key="1">
    <citation type="submission" date="2022-04" db="EMBL/GenBank/DDBJ databases">
        <title>Jade perch genome.</title>
        <authorList>
            <person name="Chao B."/>
        </authorList>
    </citation>
    <scope>NUCLEOTIDE SEQUENCE</scope>
    <source>
        <strain evidence="1">CB-2022</strain>
    </source>
</reference>
<accession>A0ACB8VYY1</accession>
<keyword evidence="2" id="KW-1185">Reference proteome</keyword>
<protein>
    <submittedName>
        <fullName evidence="1">Uncharacterized protein</fullName>
    </submittedName>
</protein>
<evidence type="ECO:0000313" key="1">
    <source>
        <dbReference type="EMBL" id="KAI3360920.1"/>
    </source>
</evidence>
<dbReference type="EMBL" id="CM041546">
    <property type="protein sequence ID" value="KAI3360920.1"/>
    <property type="molecule type" value="Genomic_DNA"/>
</dbReference>
<gene>
    <name evidence="1" type="ORF">L3Q82_013116</name>
</gene>